<reference evidence="2 3" key="1">
    <citation type="submission" date="2019-05" db="EMBL/GenBank/DDBJ databases">
        <title>Another draft genome of Portunus trituberculatus and its Hox gene families provides insights of decapod evolution.</title>
        <authorList>
            <person name="Jeong J.-H."/>
            <person name="Song I."/>
            <person name="Kim S."/>
            <person name="Choi T."/>
            <person name="Kim D."/>
            <person name="Ryu S."/>
            <person name="Kim W."/>
        </authorList>
    </citation>
    <scope>NUCLEOTIDE SEQUENCE [LARGE SCALE GENOMIC DNA]</scope>
    <source>
        <tissue evidence="2">Muscle</tissue>
    </source>
</reference>
<keyword evidence="3" id="KW-1185">Reference proteome</keyword>
<dbReference type="Proteomes" id="UP000324222">
    <property type="component" value="Unassembled WGS sequence"/>
</dbReference>
<sequence length="107" mass="11864">MASTWTSAQSKSSPKNYEQFSIQLAHSFDQRLEGYLRIFINELGVNTLAAGVQLADDSSSAHHSYLRSNQHLLSANRKSHRKETPSDSSPTAGEGTKNFPQVGRLSW</sequence>
<organism evidence="2 3">
    <name type="scientific">Portunus trituberculatus</name>
    <name type="common">Swimming crab</name>
    <name type="synonym">Neptunus trituberculatus</name>
    <dbReference type="NCBI Taxonomy" id="210409"/>
    <lineage>
        <taxon>Eukaryota</taxon>
        <taxon>Metazoa</taxon>
        <taxon>Ecdysozoa</taxon>
        <taxon>Arthropoda</taxon>
        <taxon>Crustacea</taxon>
        <taxon>Multicrustacea</taxon>
        <taxon>Malacostraca</taxon>
        <taxon>Eumalacostraca</taxon>
        <taxon>Eucarida</taxon>
        <taxon>Decapoda</taxon>
        <taxon>Pleocyemata</taxon>
        <taxon>Brachyura</taxon>
        <taxon>Eubrachyura</taxon>
        <taxon>Portunoidea</taxon>
        <taxon>Portunidae</taxon>
        <taxon>Portuninae</taxon>
        <taxon>Portunus</taxon>
    </lineage>
</organism>
<evidence type="ECO:0000256" key="1">
    <source>
        <dbReference type="SAM" id="MobiDB-lite"/>
    </source>
</evidence>
<evidence type="ECO:0000313" key="2">
    <source>
        <dbReference type="EMBL" id="MPC73905.1"/>
    </source>
</evidence>
<dbReference type="EMBL" id="VSRR010037776">
    <property type="protein sequence ID" value="MPC73905.1"/>
    <property type="molecule type" value="Genomic_DNA"/>
</dbReference>
<evidence type="ECO:0000313" key="3">
    <source>
        <dbReference type="Proteomes" id="UP000324222"/>
    </source>
</evidence>
<proteinExistence type="predicted"/>
<gene>
    <name evidence="2" type="ORF">E2C01_068247</name>
</gene>
<accession>A0A5B7HVR9</accession>
<feature type="compositionally biased region" description="Polar residues" evidence="1">
    <location>
        <begin position="59"/>
        <end position="73"/>
    </location>
</feature>
<feature type="region of interest" description="Disordered" evidence="1">
    <location>
        <begin position="59"/>
        <end position="107"/>
    </location>
</feature>
<comment type="caution">
    <text evidence="2">The sequence shown here is derived from an EMBL/GenBank/DDBJ whole genome shotgun (WGS) entry which is preliminary data.</text>
</comment>
<protein>
    <submittedName>
        <fullName evidence="2">Uncharacterized protein</fullName>
    </submittedName>
</protein>
<name>A0A5B7HVR9_PORTR</name>
<dbReference type="AlphaFoldDB" id="A0A5B7HVR9"/>